<organism evidence="4 5">
    <name type="scientific">Sparassis crispa</name>
    <dbReference type="NCBI Taxonomy" id="139825"/>
    <lineage>
        <taxon>Eukaryota</taxon>
        <taxon>Fungi</taxon>
        <taxon>Dikarya</taxon>
        <taxon>Basidiomycota</taxon>
        <taxon>Agaricomycotina</taxon>
        <taxon>Agaricomycetes</taxon>
        <taxon>Polyporales</taxon>
        <taxon>Sparassidaceae</taxon>
        <taxon>Sparassis</taxon>
    </lineage>
</organism>
<proteinExistence type="predicted"/>
<dbReference type="PANTHER" id="PTHR35192:SF2">
    <property type="entry name" value="APPLE DOMAIN-CONTAINING PROTEIN"/>
    <property type="match status" value="1"/>
</dbReference>
<accession>A0A401G7P6</accession>
<dbReference type="PANTHER" id="PTHR35192">
    <property type="entry name" value="PROTEIN, PUTATIVE-RELATED"/>
    <property type="match status" value="1"/>
</dbReference>
<evidence type="ECO:0000256" key="1">
    <source>
        <dbReference type="SAM" id="MobiDB-lite"/>
    </source>
</evidence>
<dbReference type="Pfam" id="PF21671">
    <property type="entry name" value="CPL1-like"/>
    <property type="match status" value="1"/>
</dbReference>
<dbReference type="Proteomes" id="UP000287166">
    <property type="component" value="Unassembled WGS sequence"/>
</dbReference>
<evidence type="ECO:0000259" key="3">
    <source>
        <dbReference type="Pfam" id="PF21671"/>
    </source>
</evidence>
<sequence length="218" mass="22715">MARFSCLLLVAAMLPFVFATGESSSDCNDDEFMYEAKSCCVKYGGTPSPPTPPAGTQCPSSGWEYHTGKQCCVPHQPISNQPPPQCNNGWEWNDGSSTCCQSGGSSPVSLSPPKPSGKKSSPGKSHKRNTMARRNVLCPNPLEACPIMGLGGLTGDYECLDPQSELESCGGCASTGAGKDCTAIAGVWNVGCEQGRCAIYTCATGYKLAADGQSCAAF</sequence>
<keyword evidence="2" id="KW-0732">Signal</keyword>
<feature type="chain" id="PRO_5019380068" evidence="2">
    <location>
        <begin position="20"/>
        <end position="218"/>
    </location>
</feature>
<feature type="domain" description="Protein CPL1-like" evidence="3">
    <location>
        <begin position="157"/>
        <end position="215"/>
    </location>
</feature>
<dbReference type="GeneID" id="38775117"/>
<gene>
    <name evidence="4" type="ORF">SCP_0110830</name>
</gene>
<feature type="region of interest" description="Disordered" evidence="1">
    <location>
        <begin position="98"/>
        <end position="129"/>
    </location>
</feature>
<dbReference type="InterPro" id="IPR038955">
    <property type="entry name" value="PriA/CPL1_fungi"/>
</dbReference>
<dbReference type="InterPro" id="IPR048661">
    <property type="entry name" value="CPL1-like"/>
</dbReference>
<evidence type="ECO:0000313" key="4">
    <source>
        <dbReference type="EMBL" id="GBE78200.1"/>
    </source>
</evidence>
<keyword evidence="5" id="KW-1185">Reference proteome</keyword>
<evidence type="ECO:0000313" key="5">
    <source>
        <dbReference type="Proteomes" id="UP000287166"/>
    </source>
</evidence>
<dbReference type="InParanoid" id="A0A401G7P6"/>
<evidence type="ECO:0000256" key="2">
    <source>
        <dbReference type="SAM" id="SignalP"/>
    </source>
</evidence>
<dbReference type="AlphaFoldDB" id="A0A401G7P6"/>
<dbReference type="STRING" id="139825.A0A401G7P6"/>
<dbReference type="EMBL" id="BFAD01000001">
    <property type="protein sequence ID" value="GBE78200.1"/>
    <property type="molecule type" value="Genomic_DNA"/>
</dbReference>
<feature type="signal peptide" evidence="2">
    <location>
        <begin position="1"/>
        <end position="19"/>
    </location>
</feature>
<comment type="caution">
    <text evidence="4">The sequence shown here is derived from an EMBL/GenBank/DDBJ whole genome shotgun (WGS) entry which is preliminary data.</text>
</comment>
<feature type="compositionally biased region" description="Low complexity" evidence="1">
    <location>
        <begin position="98"/>
        <end position="109"/>
    </location>
</feature>
<reference evidence="4 5" key="1">
    <citation type="journal article" date="2018" name="Sci. Rep.">
        <title>Genome sequence of the cauliflower mushroom Sparassis crispa (Hanabiratake) and its association with beneficial usage.</title>
        <authorList>
            <person name="Kiyama R."/>
            <person name="Furutani Y."/>
            <person name="Kawaguchi K."/>
            <person name="Nakanishi T."/>
        </authorList>
    </citation>
    <scope>NUCLEOTIDE SEQUENCE [LARGE SCALE GENOMIC DNA]</scope>
</reference>
<protein>
    <submittedName>
        <fullName evidence="4">Protein priA</fullName>
    </submittedName>
</protein>
<dbReference type="OrthoDB" id="439917at2759"/>
<name>A0A401G7P6_9APHY</name>
<dbReference type="RefSeq" id="XP_027609113.1">
    <property type="nucleotide sequence ID" value="XM_027753312.1"/>
</dbReference>